<keyword evidence="1" id="KW-0472">Membrane</keyword>
<dbReference type="PANTHER" id="PTHR38695:SF1">
    <property type="entry name" value="AMINO ACID PERMEASE_ SLC12A DOMAIN-CONTAINING PROTEIN"/>
    <property type="match status" value="1"/>
</dbReference>
<sequence>MDNLFDNAHDAYHSSIPSGLVLVLAVLFAIVSGLLASLRIRAEYHEFLSLGPGGTPSNFAGFVRVKFLSQFELRNRYNPGPVPRESKWGGLVALPHRSRPRPLTKGIAPHRQMDQRPSQEVYVKLAAGIEQMAQGRNKDLAIGTSCFEKHGTGLFSKSPATKTCRGEIVHLHGSDGSMHLTLHPSDAKVVLEAGWGERHPLAGVFKRWFLPQLPVGFIMLYAPQTDDEVEVVLKVIAAAAAFVHGQAVEAATKGLEGRQAEKQQSGLDHCYEVAVNAASIVSTE</sequence>
<dbReference type="InterPro" id="IPR048273">
    <property type="entry name" value="Luciferase"/>
</dbReference>
<keyword evidence="1" id="KW-1133">Transmembrane helix</keyword>
<evidence type="ECO:0000313" key="4">
    <source>
        <dbReference type="Proteomes" id="UP001305779"/>
    </source>
</evidence>
<gene>
    <name evidence="3" type="ORF">PRZ48_000724</name>
</gene>
<dbReference type="EMBL" id="JAXOVC010000001">
    <property type="protein sequence ID" value="KAK4506990.1"/>
    <property type="molecule type" value="Genomic_DNA"/>
</dbReference>
<feature type="domain" description="Luciferase" evidence="2">
    <location>
        <begin position="165"/>
        <end position="239"/>
    </location>
</feature>
<evidence type="ECO:0000256" key="1">
    <source>
        <dbReference type="SAM" id="Phobius"/>
    </source>
</evidence>
<evidence type="ECO:0000313" key="3">
    <source>
        <dbReference type="EMBL" id="KAK4506990.1"/>
    </source>
</evidence>
<accession>A0ABR0EZV4</accession>
<organism evidence="3 4">
    <name type="scientific">Zasmidium cellare</name>
    <name type="common">Wine cellar mold</name>
    <name type="synonym">Racodium cellare</name>
    <dbReference type="NCBI Taxonomy" id="395010"/>
    <lineage>
        <taxon>Eukaryota</taxon>
        <taxon>Fungi</taxon>
        <taxon>Dikarya</taxon>
        <taxon>Ascomycota</taxon>
        <taxon>Pezizomycotina</taxon>
        <taxon>Dothideomycetes</taxon>
        <taxon>Dothideomycetidae</taxon>
        <taxon>Mycosphaerellales</taxon>
        <taxon>Mycosphaerellaceae</taxon>
        <taxon>Zasmidium</taxon>
    </lineage>
</organism>
<protein>
    <recommendedName>
        <fullName evidence="2">Luciferase domain-containing protein</fullName>
    </recommendedName>
</protein>
<reference evidence="3 4" key="1">
    <citation type="journal article" date="2023" name="G3 (Bethesda)">
        <title>A chromosome-level genome assembly of Zasmidium syzygii isolated from banana leaves.</title>
        <authorList>
            <person name="van Westerhoven A.C."/>
            <person name="Mehrabi R."/>
            <person name="Talebi R."/>
            <person name="Steentjes M.B.F."/>
            <person name="Corcolon B."/>
            <person name="Chong P.A."/>
            <person name="Kema G.H.J."/>
            <person name="Seidl M.F."/>
        </authorList>
    </citation>
    <scope>NUCLEOTIDE SEQUENCE [LARGE SCALE GENOMIC DNA]</scope>
    <source>
        <strain evidence="3 4">P124</strain>
    </source>
</reference>
<dbReference type="PANTHER" id="PTHR38695">
    <property type="entry name" value="AMINO ACID PERMEASE_ SLC12A DOMAIN-CONTAINING PROTEIN"/>
    <property type="match status" value="1"/>
</dbReference>
<dbReference type="Proteomes" id="UP001305779">
    <property type="component" value="Unassembled WGS sequence"/>
</dbReference>
<evidence type="ECO:0000259" key="2">
    <source>
        <dbReference type="Pfam" id="PF17648"/>
    </source>
</evidence>
<feature type="transmembrane region" description="Helical" evidence="1">
    <location>
        <begin position="20"/>
        <end position="38"/>
    </location>
</feature>
<name>A0ABR0EZV4_ZASCE</name>
<dbReference type="Pfam" id="PF17648">
    <property type="entry name" value="Luciferase"/>
    <property type="match status" value="1"/>
</dbReference>
<keyword evidence="1" id="KW-0812">Transmembrane</keyword>
<dbReference type="InterPro" id="IPR040841">
    <property type="entry name" value="Luciferase_dom"/>
</dbReference>
<keyword evidence="4" id="KW-1185">Reference proteome</keyword>
<proteinExistence type="predicted"/>
<comment type="caution">
    <text evidence="3">The sequence shown here is derived from an EMBL/GenBank/DDBJ whole genome shotgun (WGS) entry which is preliminary data.</text>
</comment>